<dbReference type="EMBL" id="FTOJ01000007">
    <property type="protein sequence ID" value="SIS95809.1"/>
    <property type="molecule type" value="Genomic_DNA"/>
</dbReference>
<dbReference type="Gene3D" id="3.30.70.1290">
    <property type="entry name" value="Transposase IS200-like"/>
    <property type="match status" value="1"/>
</dbReference>
<organism evidence="4 5">
    <name type="scientific">Chryseobacterium piscicola</name>
    <dbReference type="NCBI Taxonomy" id="551459"/>
    <lineage>
        <taxon>Bacteria</taxon>
        <taxon>Pseudomonadati</taxon>
        <taxon>Bacteroidota</taxon>
        <taxon>Flavobacteriia</taxon>
        <taxon>Flavobacteriales</taxon>
        <taxon>Weeksellaceae</taxon>
        <taxon>Chryseobacterium group</taxon>
        <taxon>Chryseobacterium</taxon>
    </lineage>
</organism>
<dbReference type="Proteomes" id="UP000238314">
    <property type="component" value="Unassembled WGS sequence"/>
</dbReference>
<reference evidence="5" key="3">
    <citation type="submission" date="2017-01" db="EMBL/GenBank/DDBJ databases">
        <authorList>
            <person name="Varghese N."/>
            <person name="Submissions S."/>
        </authorList>
    </citation>
    <scope>NUCLEOTIDE SEQUENCE [LARGE SCALE GENOMIC DNA]</scope>
    <source>
        <strain evidence="5">DSM 21068</strain>
    </source>
</reference>
<proteinExistence type="predicted"/>
<dbReference type="STRING" id="551459.SAMN05421796_107127"/>
<dbReference type="GO" id="GO:0003677">
    <property type="term" value="F:DNA binding"/>
    <property type="evidence" value="ECO:0007669"/>
    <property type="project" value="InterPro"/>
</dbReference>
<evidence type="ECO:0000313" key="6">
    <source>
        <dbReference type="Proteomes" id="UP000238314"/>
    </source>
</evidence>
<evidence type="ECO:0000256" key="1">
    <source>
        <dbReference type="SAM" id="Phobius"/>
    </source>
</evidence>
<dbReference type="EMBL" id="MUGO01000016">
    <property type="protein sequence ID" value="PQA92201.1"/>
    <property type="molecule type" value="Genomic_DNA"/>
</dbReference>
<dbReference type="Pfam" id="PF01797">
    <property type="entry name" value="Y1_Tnp"/>
    <property type="match status" value="1"/>
</dbReference>
<dbReference type="SUPFAM" id="SSF143422">
    <property type="entry name" value="Transposase IS200-like"/>
    <property type="match status" value="1"/>
</dbReference>
<feature type="transmembrane region" description="Helical" evidence="1">
    <location>
        <begin position="12"/>
        <end position="29"/>
    </location>
</feature>
<keyword evidence="1" id="KW-0812">Transmembrane</keyword>
<accession>A0A1N7NCA1</accession>
<evidence type="ECO:0000313" key="3">
    <source>
        <dbReference type="EMBL" id="PQA92201.1"/>
    </source>
</evidence>
<dbReference type="GO" id="GO:0006313">
    <property type="term" value="P:DNA transposition"/>
    <property type="evidence" value="ECO:0007669"/>
    <property type="project" value="InterPro"/>
</dbReference>
<evidence type="ECO:0000259" key="2">
    <source>
        <dbReference type="SMART" id="SM01321"/>
    </source>
</evidence>
<feature type="domain" description="Transposase IS200-like" evidence="2">
    <location>
        <begin position="10"/>
        <end position="129"/>
    </location>
</feature>
<dbReference type="Proteomes" id="UP000186246">
    <property type="component" value="Unassembled WGS sequence"/>
</dbReference>
<dbReference type="InterPro" id="IPR002686">
    <property type="entry name" value="Transposase_17"/>
</dbReference>
<sequence length="189" mass="22421">MRSRNYKFHNPEGLYFISFAVVGWLDVFIRNEYKDLFLESVRFCQKNKGLGIHAWCIMSSHVHLVFRSIDGQKPELLIGDLKRFTSKAIVQAIKENNRESRKEFLLDYFLKEGSKTSNVSQYQFWRHDNKPIELWSNKVIFQKINYVHQNPVEAGLVFRAEDYRYSSAVDYADEKGLLDNVVVFRMFDF</sequence>
<name>A0A1N7NCA1_9FLAO</name>
<dbReference type="GO" id="GO:0004803">
    <property type="term" value="F:transposase activity"/>
    <property type="evidence" value="ECO:0007669"/>
    <property type="project" value="InterPro"/>
</dbReference>
<dbReference type="OrthoDB" id="9788881at2"/>
<dbReference type="RefSeq" id="WP_076452172.1">
    <property type="nucleotide sequence ID" value="NZ_FTOJ01000007.1"/>
</dbReference>
<keyword evidence="1" id="KW-1133">Transmembrane helix</keyword>
<evidence type="ECO:0000313" key="4">
    <source>
        <dbReference type="EMBL" id="SIS95809.1"/>
    </source>
</evidence>
<keyword evidence="6" id="KW-1185">Reference proteome</keyword>
<dbReference type="NCBIfam" id="NF047646">
    <property type="entry name" value="REP_Tyr_transpos"/>
    <property type="match status" value="1"/>
</dbReference>
<gene>
    <name evidence="3" type="ORF">B0A70_11290</name>
    <name evidence="4" type="ORF">SAMN05421796_107127</name>
</gene>
<reference evidence="3 6" key="1">
    <citation type="submission" date="2016-11" db="EMBL/GenBank/DDBJ databases">
        <title>Whole genomes of Flavobacteriaceae.</title>
        <authorList>
            <person name="Stine C."/>
            <person name="Li C."/>
            <person name="Tadesse D."/>
        </authorList>
    </citation>
    <scope>NUCLEOTIDE SEQUENCE [LARGE SCALE GENOMIC DNA]</scope>
    <source>
        <strain evidence="3 6">DSM 21068</strain>
    </source>
</reference>
<dbReference type="AlphaFoldDB" id="A0A1N7NCA1"/>
<protein>
    <submittedName>
        <fullName evidence="3 4">Transposase</fullName>
    </submittedName>
</protein>
<evidence type="ECO:0000313" key="5">
    <source>
        <dbReference type="Proteomes" id="UP000186246"/>
    </source>
</evidence>
<dbReference type="InterPro" id="IPR036515">
    <property type="entry name" value="Transposase_17_sf"/>
</dbReference>
<dbReference type="SMART" id="SM01321">
    <property type="entry name" value="Y1_Tnp"/>
    <property type="match status" value="1"/>
</dbReference>
<keyword evidence="1" id="KW-0472">Membrane</keyword>
<reference evidence="4" key="2">
    <citation type="submission" date="2017-01" db="EMBL/GenBank/DDBJ databases">
        <authorList>
            <person name="Mah S.A."/>
            <person name="Swanson W.J."/>
            <person name="Moy G.W."/>
            <person name="Vacquier V.D."/>
        </authorList>
    </citation>
    <scope>NUCLEOTIDE SEQUENCE [LARGE SCALE GENOMIC DNA]</scope>
    <source>
        <strain evidence="4">DSM 21068</strain>
    </source>
</reference>